<evidence type="ECO:0000256" key="10">
    <source>
        <dbReference type="HAMAP-Rule" id="MF_00006"/>
    </source>
</evidence>
<comment type="catalytic activity">
    <reaction evidence="1 10">
        <text>2-(N(omega)-L-arginino)succinate = fumarate + L-arginine</text>
        <dbReference type="Rhea" id="RHEA:24020"/>
        <dbReference type="ChEBI" id="CHEBI:29806"/>
        <dbReference type="ChEBI" id="CHEBI:32682"/>
        <dbReference type="ChEBI" id="CHEBI:57472"/>
        <dbReference type="EC" id="4.3.2.1"/>
    </reaction>
</comment>
<evidence type="ECO:0000259" key="11">
    <source>
        <dbReference type="Pfam" id="PF00206"/>
    </source>
</evidence>
<feature type="domain" description="Fumarate lyase N-terminal" evidence="11">
    <location>
        <begin position="6"/>
        <end position="297"/>
    </location>
</feature>
<dbReference type="InterPro" id="IPR020557">
    <property type="entry name" value="Fumarate_lyase_CS"/>
</dbReference>
<keyword evidence="14" id="KW-1185">Reference proteome</keyword>
<gene>
    <name evidence="10 13" type="primary">argH</name>
    <name evidence="13" type="ORF">ACETAC_00895</name>
</gene>
<dbReference type="InterPro" id="IPR000362">
    <property type="entry name" value="Fumarate_lyase_fam"/>
</dbReference>
<evidence type="ECO:0000256" key="5">
    <source>
        <dbReference type="ARBA" id="ARBA00012338"/>
    </source>
</evidence>
<evidence type="ECO:0000256" key="6">
    <source>
        <dbReference type="ARBA" id="ARBA00022490"/>
    </source>
</evidence>
<dbReference type="EMBL" id="CP060096">
    <property type="protein sequence ID" value="QSZ27517.1"/>
    <property type="molecule type" value="Genomic_DNA"/>
</dbReference>
<dbReference type="InterPro" id="IPR022761">
    <property type="entry name" value="Fumarate_lyase_N"/>
</dbReference>
<dbReference type="InterPro" id="IPR009049">
    <property type="entry name" value="Argininosuccinate_lyase"/>
</dbReference>
<evidence type="ECO:0000256" key="4">
    <source>
        <dbReference type="ARBA" id="ARBA00005552"/>
    </source>
</evidence>
<dbReference type="InterPro" id="IPR008948">
    <property type="entry name" value="L-Aspartase-like"/>
</dbReference>
<feature type="domain" description="Argininosuccinate lyase C-terminal" evidence="12">
    <location>
        <begin position="360"/>
        <end position="427"/>
    </location>
</feature>
<dbReference type="FunFam" id="1.10.275.10:FF:000002">
    <property type="entry name" value="Argininosuccinate lyase"/>
    <property type="match status" value="1"/>
</dbReference>
<protein>
    <recommendedName>
        <fullName evidence="5 10">Argininosuccinate lyase</fullName>
        <shortName evidence="10">ASAL</shortName>
        <ecNumber evidence="5 10">4.3.2.1</ecNumber>
    </recommendedName>
    <alternativeName>
        <fullName evidence="10">Arginosuccinase</fullName>
    </alternativeName>
</protein>
<comment type="similarity">
    <text evidence="10">Belongs to the lyase 1 family. Argininosuccinate lyase subfamily.</text>
</comment>
<keyword evidence="9 10" id="KW-0456">Lyase</keyword>
<proteinExistence type="inferred from homology"/>
<dbReference type="Pfam" id="PF14698">
    <property type="entry name" value="ASL_C2"/>
    <property type="match status" value="1"/>
</dbReference>
<accession>A0A975AW07</accession>
<dbReference type="InterPro" id="IPR024083">
    <property type="entry name" value="Fumarase/histidase_N"/>
</dbReference>
<dbReference type="FunFam" id="1.20.200.10:FF:000006">
    <property type="entry name" value="Argininosuccinate lyase"/>
    <property type="match status" value="1"/>
</dbReference>
<evidence type="ECO:0000256" key="3">
    <source>
        <dbReference type="ARBA" id="ARBA00004941"/>
    </source>
</evidence>
<dbReference type="HAMAP" id="MF_00006">
    <property type="entry name" value="Arg_succ_lyase"/>
    <property type="match status" value="1"/>
</dbReference>
<dbReference type="Pfam" id="PF00206">
    <property type="entry name" value="Lyase_1"/>
    <property type="match status" value="1"/>
</dbReference>
<organism evidence="13 14">
    <name type="scientific">Aceticella autotrophica</name>
    <dbReference type="NCBI Taxonomy" id="2755338"/>
    <lineage>
        <taxon>Bacteria</taxon>
        <taxon>Bacillati</taxon>
        <taxon>Bacillota</taxon>
        <taxon>Clostridia</taxon>
        <taxon>Thermoanaerobacterales</taxon>
        <taxon>Thermoanaerobacteraceae</taxon>
        <taxon>Aceticella</taxon>
    </lineage>
</organism>
<dbReference type="Gene3D" id="1.10.40.30">
    <property type="entry name" value="Fumarase/aspartase (C-terminal domain)"/>
    <property type="match status" value="1"/>
</dbReference>
<dbReference type="GO" id="GO:0042450">
    <property type="term" value="P:L-arginine biosynthetic process via ornithine"/>
    <property type="evidence" value="ECO:0007669"/>
    <property type="project" value="UniProtKB-UniRule"/>
</dbReference>
<evidence type="ECO:0000256" key="2">
    <source>
        <dbReference type="ARBA" id="ARBA00004496"/>
    </source>
</evidence>
<evidence type="ECO:0000256" key="7">
    <source>
        <dbReference type="ARBA" id="ARBA00022571"/>
    </source>
</evidence>
<evidence type="ECO:0000313" key="13">
    <source>
        <dbReference type="EMBL" id="QSZ27517.1"/>
    </source>
</evidence>
<comment type="similarity">
    <text evidence="4">In the N-terminal section; belongs to the lyase 1 family. Argininosuccinate lyase subfamily.</text>
</comment>
<dbReference type="NCBIfam" id="TIGR00838">
    <property type="entry name" value="argH"/>
    <property type="match status" value="1"/>
</dbReference>
<evidence type="ECO:0000313" key="14">
    <source>
        <dbReference type="Proteomes" id="UP000671913"/>
    </source>
</evidence>
<dbReference type="EC" id="4.3.2.1" evidence="5 10"/>
<dbReference type="PRINTS" id="PR00149">
    <property type="entry name" value="FUMRATELYASE"/>
</dbReference>
<keyword evidence="7 10" id="KW-0055">Arginine biosynthesis</keyword>
<evidence type="ECO:0000256" key="1">
    <source>
        <dbReference type="ARBA" id="ARBA00000985"/>
    </source>
</evidence>
<evidence type="ECO:0000256" key="9">
    <source>
        <dbReference type="ARBA" id="ARBA00023239"/>
    </source>
</evidence>
<dbReference type="InterPro" id="IPR029419">
    <property type="entry name" value="Arg_succ_lyase_C"/>
</dbReference>
<comment type="subcellular location">
    <subcellularLocation>
        <location evidence="2 10">Cytoplasm</location>
    </subcellularLocation>
</comment>
<dbReference type="Gene3D" id="1.20.200.10">
    <property type="entry name" value="Fumarase/aspartase (Central domain)"/>
    <property type="match status" value="1"/>
</dbReference>
<evidence type="ECO:0000259" key="12">
    <source>
        <dbReference type="Pfam" id="PF14698"/>
    </source>
</evidence>
<dbReference type="PRINTS" id="PR00145">
    <property type="entry name" value="ARGSUCLYASE"/>
</dbReference>
<dbReference type="GO" id="GO:0004056">
    <property type="term" value="F:argininosuccinate lyase activity"/>
    <property type="evidence" value="ECO:0007669"/>
    <property type="project" value="UniProtKB-UniRule"/>
</dbReference>
<dbReference type="PROSITE" id="PS00163">
    <property type="entry name" value="FUMARATE_LYASES"/>
    <property type="match status" value="1"/>
</dbReference>
<dbReference type="Proteomes" id="UP000671913">
    <property type="component" value="Chromosome"/>
</dbReference>
<reference evidence="13" key="1">
    <citation type="submission" date="2020-08" db="EMBL/GenBank/DDBJ databases">
        <title>Genomic insights into the carbon and energy metabolism of the first obligate autotrophic acetogenic bacterium Aceticella autotrophica gen. nov., sp. nov.</title>
        <authorList>
            <person name="Toshchakov S.V."/>
            <person name="Elcheninov A.G."/>
            <person name="Kublanov I.V."/>
            <person name="Frolov E.N."/>
            <person name="Lebedinsky A.V."/>
        </authorList>
    </citation>
    <scope>NUCLEOTIDE SEQUENCE</scope>
    <source>
        <strain evidence="13">3443-3Ac</strain>
    </source>
</reference>
<dbReference type="AlphaFoldDB" id="A0A975AW07"/>
<dbReference type="PANTHER" id="PTHR43814">
    <property type="entry name" value="ARGININOSUCCINATE LYASE"/>
    <property type="match status" value="1"/>
</dbReference>
<name>A0A975AW07_9THEO</name>
<keyword evidence="6 10" id="KW-0963">Cytoplasm</keyword>
<comment type="pathway">
    <text evidence="3 10">Amino-acid biosynthesis; L-arginine biosynthesis; L-arginine from L-ornithine and carbamoyl phosphate: step 3/3.</text>
</comment>
<evidence type="ECO:0000256" key="8">
    <source>
        <dbReference type="ARBA" id="ARBA00022605"/>
    </source>
</evidence>
<dbReference type="FunFam" id="1.10.40.30:FF:000001">
    <property type="entry name" value="Argininosuccinate lyase"/>
    <property type="match status" value="1"/>
</dbReference>
<dbReference type="Gene3D" id="1.10.275.10">
    <property type="entry name" value="Fumarase/aspartase (N-terminal domain)"/>
    <property type="match status" value="1"/>
</dbReference>
<sequence>MKLWGGRFKGGTDKLMEEFNSSISYDIRLLKYDIQGSIAHAKGLNKAGVLTDSEFELIEKGLNAIIEETDMNKIPDDEDVHTYVERLLTEKIGDAGRKLHTGRSRNDQVATDERLYLRDVVKEIKNDLNKLINVLNEQADKYKDIIMPGYTHLQRAQPVTLGHHFHAYVEMFKRDLSRLDDMYKRVNVMPLGSGALAGTTFEIDRKYVSSLLGFDDITLNSMDGVSDRDYIIEFLSFASIIMMHLSRFCEELILWSSKEFDFIELDDRYSTGSSMMPQKKNPDAAELIRGKTGRVYGDLITILTVMKGLPLAYNKDMQEDKEALFDGIDTLEICLKVFTGMIKTVDVKIDNLERAAKHGYMNATDFADYLVSKGIPFRKAHEISGKVVLHAIDKKCAIEDLPLLELKKFCDAIDVDVYNAIDLKNTLKKKKTIGSPSVS</sequence>
<dbReference type="CDD" id="cd01359">
    <property type="entry name" value="Argininosuccinate_lyase"/>
    <property type="match status" value="1"/>
</dbReference>
<keyword evidence="8 10" id="KW-0028">Amino-acid biosynthesis</keyword>
<dbReference type="GO" id="GO:0005829">
    <property type="term" value="C:cytosol"/>
    <property type="evidence" value="ECO:0007669"/>
    <property type="project" value="TreeGrafter"/>
</dbReference>
<dbReference type="RefSeq" id="WP_284680223.1">
    <property type="nucleotide sequence ID" value="NZ_CP060096.1"/>
</dbReference>
<dbReference type="SUPFAM" id="SSF48557">
    <property type="entry name" value="L-aspartase-like"/>
    <property type="match status" value="1"/>
</dbReference>
<dbReference type="PANTHER" id="PTHR43814:SF1">
    <property type="entry name" value="ARGININOSUCCINATE LYASE"/>
    <property type="match status" value="1"/>
</dbReference>
<dbReference type="KEGG" id="aaut:ACETAC_00895"/>